<dbReference type="AlphaFoldDB" id="A0AAW2M7N3"/>
<evidence type="ECO:0000313" key="1">
    <source>
        <dbReference type="EMBL" id="KAL0327467.1"/>
    </source>
</evidence>
<accession>A0AAW2M7N3</accession>
<proteinExistence type="predicted"/>
<name>A0AAW2M7N3_9LAMI</name>
<protein>
    <submittedName>
        <fullName evidence="1">Hypersensitive-induced response protein 2</fullName>
    </submittedName>
</protein>
<sequence length="120" mass="13300">MGEALCCVPLDRSTVAVTKHFGRFNDILEPGFHCLPFSLGYQLAGSSVHYPVYRSEIVQTLIVDIAPDVHCLLHVVLVLGRIFPHRLGRVFSRLKVFISKPGDVFPLLSNVDSFPIVAPD</sequence>
<reference evidence="1" key="1">
    <citation type="submission" date="2020-06" db="EMBL/GenBank/DDBJ databases">
        <authorList>
            <person name="Li T."/>
            <person name="Hu X."/>
            <person name="Zhang T."/>
            <person name="Song X."/>
            <person name="Zhang H."/>
            <person name="Dai N."/>
            <person name="Sheng W."/>
            <person name="Hou X."/>
            <person name="Wei L."/>
        </authorList>
    </citation>
    <scope>NUCLEOTIDE SEQUENCE</scope>
    <source>
        <strain evidence="1">G01</strain>
        <tissue evidence="1">Leaf</tissue>
    </source>
</reference>
<organism evidence="1">
    <name type="scientific">Sesamum angustifolium</name>
    <dbReference type="NCBI Taxonomy" id="2727405"/>
    <lineage>
        <taxon>Eukaryota</taxon>
        <taxon>Viridiplantae</taxon>
        <taxon>Streptophyta</taxon>
        <taxon>Embryophyta</taxon>
        <taxon>Tracheophyta</taxon>
        <taxon>Spermatophyta</taxon>
        <taxon>Magnoliopsida</taxon>
        <taxon>eudicotyledons</taxon>
        <taxon>Gunneridae</taxon>
        <taxon>Pentapetalae</taxon>
        <taxon>asterids</taxon>
        <taxon>lamiids</taxon>
        <taxon>Lamiales</taxon>
        <taxon>Pedaliaceae</taxon>
        <taxon>Sesamum</taxon>
    </lineage>
</organism>
<comment type="caution">
    <text evidence="1">The sequence shown here is derived from an EMBL/GenBank/DDBJ whole genome shotgun (WGS) entry which is preliminary data.</text>
</comment>
<gene>
    <name evidence="1" type="ORF">Sangu_1824700</name>
</gene>
<reference evidence="1" key="2">
    <citation type="journal article" date="2024" name="Plant">
        <title>Genomic evolution and insights into agronomic trait innovations of Sesamum species.</title>
        <authorList>
            <person name="Miao H."/>
            <person name="Wang L."/>
            <person name="Qu L."/>
            <person name="Liu H."/>
            <person name="Sun Y."/>
            <person name="Le M."/>
            <person name="Wang Q."/>
            <person name="Wei S."/>
            <person name="Zheng Y."/>
            <person name="Lin W."/>
            <person name="Duan Y."/>
            <person name="Cao H."/>
            <person name="Xiong S."/>
            <person name="Wang X."/>
            <person name="Wei L."/>
            <person name="Li C."/>
            <person name="Ma Q."/>
            <person name="Ju M."/>
            <person name="Zhao R."/>
            <person name="Li G."/>
            <person name="Mu C."/>
            <person name="Tian Q."/>
            <person name="Mei H."/>
            <person name="Zhang T."/>
            <person name="Gao T."/>
            <person name="Zhang H."/>
        </authorList>
    </citation>
    <scope>NUCLEOTIDE SEQUENCE</scope>
    <source>
        <tissue evidence="1">Leaf</tissue>
    </source>
</reference>
<dbReference type="EMBL" id="JACGWK010000011">
    <property type="protein sequence ID" value="KAL0327467.1"/>
    <property type="molecule type" value="Genomic_DNA"/>
</dbReference>